<keyword evidence="4" id="KW-1185">Reference proteome</keyword>
<dbReference type="SUPFAM" id="SSF53639">
    <property type="entry name" value="AraD/HMP-PK domain-like"/>
    <property type="match status" value="1"/>
</dbReference>
<dbReference type="NCBIfam" id="NF005451">
    <property type="entry name" value="PRK07044.1"/>
    <property type="match status" value="1"/>
</dbReference>
<protein>
    <submittedName>
        <fullName evidence="3">Class II aldolase/adducin domain protein</fullName>
    </submittedName>
</protein>
<accession>A0ABU5L937</accession>
<dbReference type="Proteomes" id="UP001293791">
    <property type="component" value="Unassembled WGS sequence"/>
</dbReference>
<evidence type="ECO:0000256" key="1">
    <source>
        <dbReference type="ARBA" id="ARBA00037961"/>
    </source>
</evidence>
<feature type="domain" description="Class II aldolase/adducin N-terminal" evidence="2">
    <location>
        <begin position="3"/>
        <end position="182"/>
    </location>
</feature>
<dbReference type="EMBL" id="JARGYT010000043">
    <property type="protein sequence ID" value="MDZ5762385.1"/>
    <property type="molecule type" value="Genomic_DNA"/>
</dbReference>
<name>A0ABU5L937_9RICK</name>
<reference evidence="3 4" key="1">
    <citation type="submission" date="2023-02" db="EMBL/GenBank/DDBJ databases">
        <title>Host association and intracellularity evolved multiple times independently in the Rickettsiales.</title>
        <authorList>
            <person name="Castelli M."/>
            <person name="Nardi T."/>
            <person name="Gammuto L."/>
            <person name="Bellinzona G."/>
            <person name="Sabaneyeva E."/>
            <person name="Potekhin A."/>
            <person name="Serra V."/>
            <person name="Petroni G."/>
            <person name="Sassera D."/>
        </authorList>
    </citation>
    <scope>NUCLEOTIDE SEQUENCE [LARGE SCALE GENOMIC DNA]</scope>
    <source>
        <strain evidence="3 4">BOD18</strain>
    </source>
</reference>
<dbReference type="NCBIfam" id="NF005186">
    <property type="entry name" value="PRK06661.1"/>
    <property type="match status" value="1"/>
</dbReference>
<comment type="similarity">
    <text evidence="1">Belongs to the aldolase class II family.</text>
</comment>
<evidence type="ECO:0000313" key="3">
    <source>
        <dbReference type="EMBL" id="MDZ5762385.1"/>
    </source>
</evidence>
<gene>
    <name evidence="3" type="ORF">Cyrtocomes_00765</name>
</gene>
<dbReference type="SMART" id="SM01007">
    <property type="entry name" value="Aldolase_II"/>
    <property type="match status" value="1"/>
</dbReference>
<evidence type="ECO:0000313" key="4">
    <source>
        <dbReference type="Proteomes" id="UP001293791"/>
    </source>
</evidence>
<dbReference type="InterPro" id="IPR001303">
    <property type="entry name" value="Aldolase_II/adducin_N"/>
</dbReference>
<dbReference type="PANTHER" id="PTHR10672">
    <property type="entry name" value="ADDUCIN"/>
    <property type="match status" value="1"/>
</dbReference>
<comment type="caution">
    <text evidence="3">The sequence shown here is derived from an EMBL/GenBank/DDBJ whole genome shotgun (WGS) entry which is preliminary data.</text>
</comment>
<sequence length="229" mass="26073">MKKDLAIAYKVLAYLGMDDHTYTHLSTRCQSIEGFYIQPFGLRFDEVTEENLLSVSLEGEVIDGQEYQYNKTGYVIHGSIYKARGDINAIFHLHTTNITAVSSIEEGLLPINQWALHFYDRISYHKYDSLALAEHYGERLAQDLGKNNVMLMRNHGCLICAKSLHEALFYAYHLEKACAAQIATLSMGKSIVVPDTQTCKKASADLLSFEKDLGMRDWISWKRIIQNPK</sequence>
<organism evidence="3 4">
    <name type="scientific">Candidatus Cyrtobacter comes</name>
    <dbReference type="NCBI Taxonomy" id="675776"/>
    <lineage>
        <taxon>Bacteria</taxon>
        <taxon>Pseudomonadati</taxon>
        <taxon>Pseudomonadota</taxon>
        <taxon>Alphaproteobacteria</taxon>
        <taxon>Rickettsiales</taxon>
        <taxon>Candidatus Midichloriaceae</taxon>
        <taxon>Candidatus Cyrtobacter</taxon>
    </lineage>
</organism>
<dbReference type="InterPro" id="IPR051017">
    <property type="entry name" value="Aldolase-II_Adducin_sf"/>
</dbReference>
<proteinExistence type="inferred from homology"/>
<dbReference type="RefSeq" id="WP_322497855.1">
    <property type="nucleotide sequence ID" value="NZ_JARGYT010000043.1"/>
</dbReference>
<dbReference type="Gene3D" id="3.40.225.10">
    <property type="entry name" value="Class II aldolase/adducin N-terminal domain"/>
    <property type="match status" value="1"/>
</dbReference>
<dbReference type="PANTHER" id="PTHR10672:SF3">
    <property type="entry name" value="PROTEIN HU-LI TAI SHAO"/>
    <property type="match status" value="1"/>
</dbReference>
<evidence type="ECO:0000259" key="2">
    <source>
        <dbReference type="SMART" id="SM01007"/>
    </source>
</evidence>
<dbReference type="InterPro" id="IPR036409">
    <property type="entry name" value="Aldolase_II/adducin_N_sf"/>
</dbReference>
<dbReference type="Pfam" id="PF00596">
    <property type="entry name" value="Aldolase_II"/>
    <property type="match status" value="1"/>
</dbReference>